<dbReference type="CDD" id="cd00209">
    <property type="entry name" value="DHFR"/>
    <property type="match status" value="1"/>
</dbReference>
<dbReference type="PIRSF" id="PIRSF000194">
    <property type="entry name" value="DHFR"/>
    <property type="match status" value="1"/>
</dbReference>
<comment type="pathway">
    <text evidence="1 8">Cofactor biosynthesis; tetrahydrofolate biosynthesis; 5,6,7,8-tetrahydrofolate from 7,8-dihydrofolate: step 1/1.</text>
</comment>
<dbReference type="GO" id="GO:0005829">
    <property type="term" value="C:cytosol"/>
    <property type="evidence" value="ECO:0007669"/>
    <property type="project" value="TreeGrafter"/>
</dbReference>
<dbReference type="GO" id="GO:0004146">
    <property type="term" value="F:dihydrofolate reductase activity"/>
    <property type="evidence" value="ECO:0007669"/>
    <property type="project" value="UniProtKB-EC"/>
</dbReference>
<dbReference type="FunFam" id="3.40.430.10:FF:000001">
    <property type="entry name" value="Dihydrofolate reductase"/>
    <property type="match status" value="1"/>
</dbReference>
<evidence type="ECO:0000256" key="1">
    <source>
        <dbReference type="ARBA" id="ARBA00004903"/>
    </source>
</evidence>
<dbReference type="InterPro" id="IPR001796">
    <property type="entry name" value="DHFR_dom"/>
</dbReference>
<evidence type="ECO:0000256" key="8">
    <source>
        <dbReference type="PIRNR" id="PIRNR000194"/>
    </source>
</evidence>
<keyword evidence="5 8" id="KW-0521">NADP</keyword>
<dbReference type="Pfam" id="PF00186">
    <property type="entry name" value="DHFR_1"/>
    <property type="match status" value="1"/>
</dbReference>
<dbReference type="GO" id="GO:0046452">
    <property type="term" value="P:dihydrofolate metabolic process"/>
    <property type="evidence" value="ECO:0007669"/>
    <property type="project" value="TreeGrafter"/>
</dbReference>
<evidence type="ECO:0000313" key="11">
    <source>
        <dbReference type="Proteomes" id="UP000220127"/>
    </source>
</evidence>
<dbReference type="PANTHER" id="PTHR48069">
    <property type="entry name" value="DIHYDROFOLATE REDUCTASE"/>
    <property type="match status" value="1"/>
</dbReference>
<dbReference type="EMBL" id="NVMD01000002">
    <property type="protein sequence ID" value="PED16434.1"/>
    <property type="molecule type" value="Genomic_DNA"/>
</dbReference>
<sequence>MISIIVAVDKNGAIGNDNKLLCRLSDDLKMFRKLTEGGTVVMGRKTHESIGKLLPNRNNVVLTRNRDYQPHPDLIVLHSVESVLELQQHLGEHDIFIIGGAEIYEQFLSHAEKMYVTRIHHEFDEADAYFPKFTGKDFQMIKSEFHKEDENNEYPFSFYELEKM</sequence>
<dbReference type="GO" id="GO:0046654">
    <property type="term" value="P:tetrahydrofolate biosynthetic process"/>
    <property type="evidence" value="ECO:0007669"/>
    <property type="project" value="InterPro"/>
</dbReference>
<keyword evidence="4 8" id="KW-0554">One-carbon metabolism</keyword>
<keyword evidence="6 8" id="KW-0560">Oxidoreductase</keyword>
<name>A0A9X6YIN8_BACTU</name>
<evidence type="ECO:0000313" key="10">
    <source>
        <dbReference type="EMBL" id="PED16434.1"/>
    </source>
</evidence>
<dbReference type="PRINTS" id="PR00070">
    <property type="entry name" value="DHFR"/>
</dbReference>
<evidence type="ECO:0000256" key="6">
    <source>
        <dbReference type="ARBA" id="ARBA00023002"/>
    </source>
</evidence>
<reference evidence="10 11" key="1">
    <citation type="submission" date="2017-09" db="EMBL/GenBank/DDBJ databases">
        <title>Large-scale bioinformatics analysis of Bacillus genomes uncovers conserved roles of natural products in bacterial physiology.</title>
        <authorList>
            <consortium name="Agbiome Team Llc"/>
            <person name="Bleich R.M."/>
            <person name="Grubbs K.J."/>
            <person name="Santa Maria K.C."/>
            <person name="Allen S.E."/>
            <person name="Farag S."/>
            <person name="Shank E.A."/>
            <person name="Bowers A."/>
        </authorList>
    </citation>
    <scope>NUCLEOTIDE SEQUENCE [LARGE SCALE GENOMIC DNA]</scope>
    <source>
        <strain evidence="10 11">AFS094940</strain>
    </source>
</reference>
<dbReference type="AlphaFoldDB" id="A0A9X6YIN8"/>
<dbReference type="InterPro" id="IPR012259">
    <property type="entry name" value="DHFR"/>
</dbReference>
<evidence type="ECO:0000256" key="5">
    <source>
        <dbReference type="ARBA" id="ARBA00022857"/>
    </source>
</evidence>
<dbReference type="GO" id="GO:0070401">
    <property type="term" value="F:NADP+ binding"/>
    <property type="evidence" value="ECO:0007669"/>
    <property type="project" value="UniProtKB-ARBA"/>
</dbReference>
<dbReference type="InterPro" id="IPR024072">
    <property type="entry name" value="DHFR-like_dom_sf"/>
</dbReference>
<dbReference type="EC" id="1.5.1.3" evidence="3 8"/>
<dbReference type="SUPFAM" id="SSF53597">
    <property type="entry name" value="Dihydrofolate reductase-like"/>
    <property type="match status" value="1"/>
</dbReference>
<comment type="catalytic activity">
    <reaction evidence="8">
        <text>(6S)-5,6,7,8-tetrahydrofolate + NADP(+) = 7,8-dihydrofolate + NADPH + H(+)</text>
        <dbReference type="Rhea" id="RHEA:15009"/>
        <dbReference type="ChEBI" id="CHEBI:15378"/>
        <dbReference type="ChEBI" id="CHEBI:57451"/>
        <dbReference type="ChEBI" id="CHEBI:57453"/>
        <dbReference type="ChEBI" id="CHEBI:57783"/>
        <dbReference type="ChEBI" id="CHEBI:58349"/>
        <dbReference type="EC" id="1.5.1.3"/>
    </reaction>
</comment>
<comment type="similarity">
    <text evidence="2 8">Belongs to the dihydrofolate reductase family.</text>
</comment>
<evidence type="ECO:0000256" key="4">
    <source>
        <dbReference type="ARBA" id="ARBA00022563"/>
    </source>
</evidence>
<dbReference type="Gene3D" id="3.40.430.10">
    <property type="entry name" value="Dihydrofolate Reductase, subunit A"/>
    <property type="match status" value="1"/>
</dbReference>
<accession>A0A9X6YIN8</accession>
<organism evidence="10 11">
    <name type="scientific">Bacillus thuringiensis</name>
    <dbReference type="NCBI Taxonomy" id="1428"/>
    <lineage>
        <taxon>Bacteria</taxon>
        <taxon>Bacillati</taxon>
        <taxon>Bacillota</taxon>
        <taxon>Bacilli</taxon>
        <taxon>Bacillales</taxon>
        <taxon>Bacillaceae</taxon>
        <taxon>Bacillus</taxon>
        <taxon>Bacillus cereus group</taxon>
    </lineage>
</organism>
<evidence type="ECO:0000259" key="9">
    <source>
        <dbReference type="PROSITE" id="PS51330"/>
    </source>
</evidence>
<proteinExistence type="inferred from homology"/>
<dbReference type="Proteomes" id="UP000220127">
    <property type="component" value="Unassembled WGS sequence"/>
</dbReference>
<dbReference type="GO" id="GO:0006730">
    <property type="term" value="P:one-carbon metabolic process"/>
    <property type="evidence" value="ECO:0007669"/>
    <property type="project" value="UniProtKB-KW"/>
</dbReference>
<comment type="caution">
    <text evidence="10">The sequence shown here is derived from an EMBL/GenBank/DDBJ whole genome shotgun (WGS) entry which is preliminary data.</text>
</comment>
<evidence type="ECO:0000256" key="2">
    <source>
        <dbReference type="ARBA" id="ARBA00009539"/>
    </source>
</evidence>
<dbReference type="RefSeq" id="WP_097877088.1">
    <property type="nucleotide sequence ID" value="NZ_NTYY01000019.1"/>
</dbReference>
<protein>
    <recommendedName>
        <fullName evidence="3 8">Dihydrofolate reductase</fullName>
        <ecNumber evidence="3 8">1.5.1.3</ecNumber>
    </recommendedName>
</protein>
<gene>
    <name evidence="10" type="ORF">CON01_00870</name>
</gene>
<evidence type="ECO:0000256" key="7">
    <source>
        <dbReference type="ARBA" id="ARBA00025067"/>
    </source>
</evidence>
<evidence type="ECO:0000256" key="3">
    <source>
        <dbReference type="ARBA" id="ARBA00012856"/>
    </source>
</evidence>
<feature type="domain" description="DHFR" evidence="9">
    <location>
        <begin position="1"/>
        <end position="163"/>
    </location>
</feature>
<dbReference type="PROSITE" id="PS51330">
    <property type="entry name" value="DHFR_2"/>
    <property type="match status" value="1"/>
</dbReference>
<dbReference type="PANTHER" id="PTHR48069:SF3">
    <property type="entry name" value="DIHYDROFOLATE REDUCTASE"/>
    <property type="match status" value="1"/>
</dbReference>
<dbReference type="GO" id="GO:0046655">
    <property type="term" value="P:folic acid metabolic process"/>
    <property type="evidence" value="ECO:0007669"/>
    <property type="project" value="TreeGrafter"/>
</dbReference>
<comment type="function">
    <text evidence="7 8">Key enzyme in folate metabolism. Catalyzes an essential reaction for de novo glycine and purine synthesis, and for DNA precursor synthesis.</text>
</comment>